<accession>A0ABS4V6V3</accession>
<evidence type="ECO:0000256" key="5">
    <source>
        <dbReference type="ARBA" id="ARBA00022741"/>
    </source>
</evidence>
<keyword evidence="7" id="KW-0067">ATP-binding</keyword>
<keyword evidence="9" id="KW-0472">Membrane</keyword>
<keyword evidence="6 11" id="KW-0418">Kinase</keyword>
<comment type="catalytic activity">
    <reaction evidence="1">
        <text>ATP + protein L-histidine = ADP + protein N-phospho-L-histidine.</text>
        <dbReference type="EC" id="2.7.13.3"/>
    </reaction>
</comment>
<evidence type="ECO:0000256" key="1">
    <source>
        <dbReference type="ARBA" id="ARBA00000085"/>
    </source>
</evidence>
<dbReference type="PANTHER" id="PTHR24421">
    <property type="entry name" value="NITRATE/NITRITE SENSOR PROTEIN NARX-RELATED"/>
    <property type="match status" value="1"/>
</dbReference>
<dbReference type="Gene3D" id="1.20.5.1930">
    <property type="match status" value="1"/>
</dbReference>
<protein>
    <recommendedName>
        <fullName evidence="2">histidine kinase</fullName>
        <ecNumber evidence="2">2.7.13.3</ecNumber>
    </recommendedName>
</protein>
<dbReference type="Gene3D" id="3.30.565.10">
    <property type="entry name" value="Histidine kinase-like ATPase, C-terminal domain"/>
    <property type="match status" value="1"/>
</dbReference>
<keyword evidence="4 11" id="KW-0808">Transferase</keyword>
<dbReference type="EC" id="2.7.13.3" evidence="2"/>
<dbReference type="InterPro" id="IPR050482">
    <property type="entry name" value="Sensor_HK_TwoCompSys"/>
</dbReference>
<dbReference type="Proteomes" id="UP001519311">
    <property type="component" value="Unassembled WGS sequence"/>
</dbReference>
<organism evidence="11 12">
    <name type="scientific">Streptomyces clavifer</name>
    <dbReference type="NCBI Taxonomy" id="68188"/>
    <lineage>
        <taxon>Bacteria</taxon>
        <taxon>Bacillati</taxon>
        <taxon>Actinomycetota</taxon>
        <taxon>Actinomycetes</taxon>
        <taxon>Kitasatosporales</taxon>
        <taxon>Streptomycetaceae</taxon>
        <taxon>Streptomyces</taxon>
    </lineage>
</organism>
<keyword evidence="9" id="KW-1133">Transmembrane helix</keyword>
<keyword evidence="5" id="KW-0547">Nucleotide-binding</keyword>
<evidence type="ECO:0000313" key="11">
    <source>
        <dbReference type="EMBL" id="MBP2359645.1"/>
    </source>
</evidence>
<evidence type="ECO:0000256" key="3">
    <source>
        <dbReference type="ARBA" id="ARBA00022553"/>
    </source>
</evidence>
<feature type="transmembrane region" description="Helical" evidence="9">
    <location>
        <begin position="130"/>
        <end position="152"/>
    </location>
</feature>
<proteinExistence type="predicted"/>
<dbReference type="EMBL" id="JAGINS010000001">
    <property type="protein sequence ID" value="MBP2359645.1"/>
    <property type="molecule type" value="Genomic_DNA"/>
</dbReference>
<keyword evidence="8" id="KW-0902">Two-component regulatory system</keyword>
<feature type="transmembrane region" description="Helical" evidence="9">
    <location>
        <begin position="104"/>
        <end position="123"/>
    </location>
</feature>
<dbReference type="GO" id="GO:0004673">
    <property type="term" value="F:protein histidine kinase activity"/>
    <property type="evidence" value="ECO:0007669"/>
    <property type="project" value="UniProtKB-EC"/>
</dbReference>
<gene>
    <name evidence="11" type="ORF">JOF59_002045</name>
</gene>
<dbReference type="PANTHER" id="PTHR24421:SF10">
    <property type="entry name" value="NITRATE_NITRITE SENSOR PROTEIN NARQ"/>
    <property type="match status" value="1"/>
</dbReference>
<feature type="transmembrane region" description="Helical" evidence="9">
    <location>
        <begin position="62"/>
        <end position="84"/>
    </location>
</feature>
<dbReference type="CDD" id="cd16917">
    <property type="entry name" value="HATPase_UhpB-NarQ-NarX-like"/>
    <property type="match status" value="1"/>
</dbReference>
<keyword evidence="9" id="KW-0812">Transmembrane</keyword>
<dbReference type="Pfam" id="PF07730">
    <property type="entry name" value="HisKA_3"/>
    <property type="match status" value="1"/>
</dbReference>
<comment type="caution">
    <text evidence="11">The sequence shown here is derived from an EMBL/GenBank/DDBJ whole genome shotgun (WGS) entry which is preliminary data.</text>
</comment>
<evidence type="ECO:0000256" key="2">
    <source>
        <dbReference type="ARBA" id="ARBA00012438"/>
    </source>
</evidence>
<dbReference type="InterPro" id="IPR011712">
    <property type="entry name" value="Sig_transdc_His_kin_sub3_dim/P"/>
</dbReference>
<evidence type="ECO:0000256" key="7">
    <source>
        <dbReference type="ARBA" id="ARBA00022840"/>
    </source>
</evidence>
<sequence length="365" mass="38906">MALGALVVLVVCSLALVAQEVAGSHLSRRSVTTGLSLLVLMPAVLLGQYAPPPYRLPYRWRWGLLMIQALLTYLPLLLFHYRWLSLLGFLAGAVLLTLPPARSLPVALLVVVSGPLLVHTGLVRTDRGAIGVLLSTVITASTVFAVGHLALLSARLHGSREQAARLAEQRAQARMRQDLHDLAGSSLSAIVVQGEAALRTRPEDSPPDPSRQALTEIVAHARRLHAEIRAIGLPDDEGSSLSEELTHVQRLLTGSGVAVRTVLRPHAVPDPAASACLRFVLREAVGNVLQHSRAALCEIELRSDASGIRLLVRNDGVPAGTPAPEPGRPGTGLAGLRYRVLTLGGTLHTRRQDDTFAVIAFLPGG</sequence>
<evidence type="ECO:0000256" key="6">
    <source>
        <dbReference type="ARBA" id="ARBA00022777"/>
    </source>
</evidence>
<dbReference type="InterPro" id="IPR036890">
    <property type="entry name" value="HATPase_C_sf"/>
</dbReference>
<evidence type="ECO:0000256" key="8">
    <source>
        <dbReference type="ARBA" id="ARBA00023012"/>
    </source>
</evidence>
<evidence type="ECO:0000256" key="9">
    <source>
        <dbReference type="SAM" id="Phobius"/>
    </source>
</evidence>
<evidence type="ECO:0000313" key="12">
    <source>
        <dbReference type="Proteomes" id="UP001519311"/>
    </source>
</evidence>
<feature type="domain" description="Signal transduction histidine kinase subgroup 3 dimerisation and phosphoacceptor" evidence="10">
    <location>
        <begin position="173"/>
        <end position="231"/>
    </location>
</feature>
<keyword evidence="3" id="KW-0597">Phosphoprotein</keyword>
<name>A0ABS4V6V3_9ACTN</name>
<dbReference type="RefSeq" id="WP_274922773.1">
    <property type="nucleotide sequence ID" value="NZ_BMWJ01000001.1"/>
</dbReference>
<reference evidence="11 12" key="1">
    <citation type="submission" date="2021-03" db="EMBL/GenBank/DDBJ databases">
        <title>Sequencing the genomes of 1000 actinobacteria strains.</title>
        <authorList>
            <person name="Klenk H.-P."/>
        </authorList>
    </citation>
    <scope>NUCLEOTIDE SEQUENCE [LARGE SCALE GENOMIC DNA]</scope>
    <source>
        <strain evidence="11 12">DSM 40843</strain>
    </source>
</reference>
<dbReference type="SUPFAM" id="SSF55874">
    <property type="entry name" value="ATPase domain of HSP90 chaperone/DNA topoisomerase II/histidine kinase"/>
    <property type="match status" value="1"/>
</dbReference>
<feature type="transmembrane region" description="Helical" evidence="9">
    <location>
        <begin position="33"/>
        <end position="50"/>
    </location>
</feature>
<evidence type="ECO:0000259" key="10">
    <source>
        <dbReference type="Pfam" id="PF07730"/>
    </source>
</evidence>
<evidence type="ECO:0000256" key="4">
    <source>
        <dbReference type="ARBA" id="ARBA00022679"/>
    </source>
</evidence>
<keyword evidence="12" id="KW-1185">Reference proteome</keyword>